<dbReference type="EMBL" id="AP023213">
    <property type="protein sequence ID" value="BCO11536.1"/>
    <property type="molecule type" value="Genomic_DNA"/>
</dbReference>
<reference evidence="2 3" key="1">
    <citation type="submission" date="2020-06" db="EMBL/GenBank/DDBJ databases">
        <title>Interaction of electrochemicaly active bacteria, Geobacter bremensis R4 on different carbon anode.</title>
        <authorList>
            <person name="Meng L."/>
            <person name="Yoshida N."/>
        </authorList>
    </citation>
    <scope>NUCLEOTIDE SEQUENCE [LARGE SCALE GENOMIC DNA]</scope>
    <source>
        <strain evidence="2 3">R4</strain>
    </source>
</reference>
<evidence type="ECO:0000313" key="3">
    <source>
        <dbReference type="Proteomes" id="UP000515472"/>
    </source>
</evidence>
<feature type="region of interest" description="Disordered" evidence="1">
    <location>
        <begin position="1"/>
        <end position="33"/>
    </location>
</feature>
<dbReference type="AlphaFoldDB" id="A0A7R7FSH7"/>
<protein>
    <submittedName>
        <fullName evidence="2">Uncharacterized protein</fullName>
    </submittedName>
</protein>
<proteinExistence type="predicted"/>
<name>A0A7R7FSH7_9BACT</name>
<organism evidence="2 3">
    <name type="scientific">Citrifermentans bremense</name>
    <dbReference type="NCBI Taxonomy" id="60035"/>
    <lineage>
        <taxon>Bacteria</taxon>
        <taxon>Pseudomonadati</taxon>
        <taxon>Thermodesulfobacteriota</taxon>
        <taxon>Desulfuromonadia</taxon>
        <taxon>Geobacterales</taxon>
        <taxon>Geobacteraceae</taxon>
        <taxon>Citrifermentans</taxon>
    </lineage>
</organism>
<evidence type="ECO:0000256" key="1">
    <source>
        <dbReference type="SAM" id="MobiDB-lite"/>
    </source>
</evidence>
<evidence type="ECO:0000313" key="2">
    <source>
        <dbReference type="EMBL" id="BCO11536.1"/>
    </source>
</evidence>
<sequence>MRGKMGGGKRGGKGGGAARKLRRPAQSGSAFRLRRLLF</sequence>
<gene>
    <name evidence="2" type="ORF">GEOBRER4_n3164</name>
</gene>
<feature type="compositionally biased region" description="Gly residues" evidence="1">
    <location>
        <begin position="1"/>
        <end position="17"/>
    </location>
</feature>
<dbReference type="Proteomes" id="UP000515472">
    <property type="component" value="Chromosome"/>
</dbReference>
<keyword evidence="3" id="KW-1185">Reference proteome</keyword>
<accession>A0A7R7FSH7</accession>